<reference evidence="1" key="2">
    <citation type="journal article" date="2015" name="Fish Shellfish Immunol.">
        <title>Early steps in the European eel (Anguilla anguilla)-Vibrio vulnificus interaction in the gills: Role of the RtxA13 toxin.</title>
        <authorList>
            <person name="Callol A."/>
            <person name="Pajuelo D."/>
            <person name="Ebbesson L."/>
            <person name="Teles M."/>
            <person name="MacKenzie S."/>
            <person name="Amaro C."/>
        </authorList>
    </citation>
    <scope>NUCLEOTIDE SEQUENCE</scope>
</reference>
<organism evidence="1">
    <name type="scientific">Anguilla anguilla</name>
    <name type="common">European freshwater eel</name>
    <name type="synonym">Muraena anguilla</name>
    <dbReference type="NCBI Taxonomy" id="7936"/>
    <lineage>
        <taxon>Eukaryota</taxon>
        <taxon>Metazoa</taxon>
        <taxon>Chordata</taxon>
        <taxon>Craniata</taxon>
        <taxon>Vertebrata</taxon>
        <taxon>Euteleostomi</taxon>
        <taxon>Actinopterygii</taxon>
        <taxon>Neopterygii</taxon>
        <taxon>Teleostei</taxon>
        <taxon>Anguilliformes</taxon>
        <taxon>Anguillidae</taxon>
        <taxon>Anguilla</taxon>
    </lineage>
</organism>
<sequence>MLKQGQLLRWRALLSSSTGSSRKPYFTHLRGRKYQDLDPRWTIVLCIW</sequence>
<dbReference type="AlphaFoldDB" id="A0A0E9RWN6"/>
<proteinExistence type="predicted"/>
<dbReference type="EMBL" id="GBXM01075884">
    <property type="protein sequence ID" value="JAH32693.1"/>
    <property type="molecule type" value="Transcribed_RNA"/>
</dbReference>
<accession>A0A0E9RWN6</accession>
<evidence type="ECO:0000313" key="1">
    <source>
        <dbReference type="EMBL" id="JAH32693.1"/>
    </source>
</evidence>
<reference evidence="1" key="1">
    <citation type="submission" date="2014-11" db="EMBL/GenBank/DDBJ databases">
        <authorList>
            <person name="Amaro Gonzalez C."/>
        </authorList>
    </citation>
    <scope>NUCLEOTIDE SEQUENCE</scope>
</reference>
<name>A0A0E9RWN6_ANGAN</name>
<protein>
    <submittedName>
        <fullName evidence="1">Uncharacterized protein</fullName>
    </submittedName>
</protein>